<protein>
    <recommendedName>
        <fullName evidence="2">HicB family protein</fullName>
    </recommendedName>
</protein>
<dbReference type="AlphaFoldDB" id="T0ZKD0"/>
<sequence>MQAPPGTVVTMIEAWMTLVRDEMANKAVNKTVTLPRWLRDAADREHINVSQVLQAALKQRLGVPDRSAR</sequence>
<evidence type="ECO:0000313" key="1">
    <source>
        <dbReference type="EMBL" id="EQD48791.1"/>
    </source>
</evidence>
<accession>T0ZKD0</accession>
<gene>
    <name evidence="1" type="ORF">B1A_13922</name>
</gene>
<organism evidence="1">
    <name type="scientific">mine drainage metagenome</name>
    <dbReference type="NCBI Taxonomy" id="410659"/>
    <lineage>
        <taxon>unclassified sequences</taxon>
        <taxon>metagenomes</taxon>
        <taxon>ecological metagenomes</taxon>
    </lineage>
</organism>
<evidence type="ECO:0008006" key="2">
    <source>
        <dbReference type="Google" id="ProtNLM"/>
    </source>
</evidence>
<name>T0ZKD0_9ZZZZ</name>
<dbReference type="EMBL" id="AUZX01010213">
    <property type="protein sequence ID" value="EQD48791.1"/>
    <property type="molecule type" value="Genomic_DNA"/>
</dbReference>
<reference evidence="1" key="1">
    <citation type="submission" date="2013-08" db="EMBL/GenBank/DDBJ databases">
        <authorList>
            <person name="Mendez C."/>
            <person name="Richter M."/>
            <person name="Ferrer M."/>
            <person name="Sanchez J."/>
        </authorList>
    </citation>
    <scope>NUCLEOTIDE SEQUENCE</scope>
</reference>
<proteinExistence type="predicted"/>
<reference evidence="1" key="2">
    <citation type="journal article" date="2014" name="ISME J.">
        <title>Microbial stratification in low pH oxic and suboxic macroscopic growths along an acid mine drainage.</title>
        <authorList>
            <person name="Mendez-Garcia C."/>
            <person name="Mesa V."/>
            <person name="Sprenger R.R."/>
            <person name="Richter M."/>
            <person name="Diez M.S."/>
            <person name="Solano J."/>
            <person name="Bargiela R."/>
            <person name="Golyshina O.V."/>
            <person name="Manteca A."/>
            <person name="Ramos J.L."/>
            <person name="Gallego J.R."/>
            <person name="Llorente I."/>
            <person name="Martins Dos Santos V.A."/>
            <person name="Jensen O.N."/>
            <person name="Pelaez A.I."/>
            <person name="Sanchez J."/>
            <person name="Ferrer M."/>
        </authorList>
    </citation>
    <scope>NUCLEOTIDE SEQUENCE</scope>
</reference>
<feature type="non-terminal residue" evidence="1">
    <location>
        <position position="69"/>
    </location>
</feature>
<comment type="caution">
    <text evidence="1">The sequence shown here is derived from an EMBL/GenBank/DDBJ whole genome shotgun (WGS) entry which is preliminary data.</text>
</comment>